<dbReference type="InterPro" id="IPR023696">
    <property type="entry name" value="Ureohydrolase_dom_sf"/>
</dbReference>
<evidence type="ECO:0000256" key="2">
    <source>
        <dbReference type="ARBA" id="ARBA00012111"/>
    </source>
</evidence>
<dbReference type="STRING" id="1806994.A0A507C0V1"/>
<evidence type="ECO:0000256" key="7">
    <source>
        <dbReference type="ARBA" id="ARBA00023242"/>
    </source>
</evidence>
<dbReference type="RefSeq" id="XP_031024093.1">
    <property type="nucleotide sequence ID" value="XM_031169888.1"/>
</dbReference>
<keyword evidence="5 9" id="KW-0805">Transcription regulation</keyword>
<comment type="subcellular location">
    <subcellularLocation>
        <location evidence="1 9">Nucleus</location>
    </subcellularLocation>
</comment>
<evidence type="ECO:0000256" key="5">
    <source>
        <dbReference type="ARBA" id="ARBA00023015"/>
    </source>
</evidence>
<dbReference type="GO" id="GO:0040029">
    <property type="term" value="P:epigenetic regulation of gene expression"/>
    <property type="evidence" value="ECO:0007669"/>
    <property type="project" value="TreeGrafter"/>
</dbReference>
<keyword evidence="7 9" id="KW-0539">Nucleus</keyword>
<dbReference type="FunFam" id="3.40.800.20:FF:000007">
    <property type="entry name" value="Histone deacetylase"/>
    <property type="match status" value="1"/>
</dbReference>
<dbReference type="Gene3D" id="3.40.800.20">
    <property type="entry name" value="Histone deacetylase domain"/>
    <property type="match status" value="1"/>
</dbReference>
<evidence type="ECO:0000256" key="1">
    <source>
        <dbReference type="ARBA" id="ARBA00004123"/>
    </source>
</evidence>
<dbReference type="GO" id="GO:0070210">
    <property type="term" value="C:Rpd3L-Expanded complex"/>
    <property type="evidence" value="ECO:0007669"/>
    <property type="project" value="TreeGrafter"/>
</dbReference>
<evidence type="ECO:0000256" key="11">
    <source>
        <dbReference type="PIRSR" id="PIRSR037913-2"/>
    </source>
</evidence>
<evidence type="ECO:0000256" key="10">
    <source>
        <dbReference type="PIRSR" id="PIRSR037913-1"/>
    </source>
</evidence>
<feature type="active site" description="Proton acceptor" evidence="10">
    <location>
        <position position="160"/>
    </location>
</feature>
<evidence type="ECO:0000259" key="13">
    <source>
        <dbReference type="Pfam" id="PF00850"/>
    </source>
</evidence>
<dbReference type="InterPro" id="IPR000286">
    <property type="entry name" value="HDACs"/>
</dbReference>
<evidence type="ECO:0000256" key="12">
    <source>
        <dbReference type="PIRSR" id="PIRSR037913-3"/>
    </source>
</evidence>
<dbReference type="GeneID" id="42005185"/>
<evidence type="ECO:0000313" key="15">
    <source>
        <dbReference type="Proteomes" id="UP000319731"/>
    </source>
</evidence>
<feature type="domain" description="Histone deacetylase" evidence="13">
    <location>
        <begin position="46"/>
        <end position="337"/>
    </location>
</feature>
<evidence type="ECO:0000256" key="3">
    <source>
        <dbReference type="ARBA" id="ARBA00022801"/>
    </source>
</evidence>
<dbReference type="GO" id="GO:0034967">
    <property type="term" value="C:Set3 complex"/>
    <property type="evidence" value="ECO:0007669"/>
    <property type="project" value="UniProtKB-ARBA"/>
</dbReference>
<accession>A0A507C0V1</accession>
<evidence type="ECO:0000256" key="6">
    <source>
        <dbReference type="ARBA" id="ARBA00023163"/>
    </source>
</evidence>
<dbReference type="PANTHER" id="PTHR10625:SF36">
    <property type="entry name" value="HISTONE DEACETYLASE 3"/>
    <property type="match status" value="1"/>
</dbReference>
<feature type="binding site" evidence="12">
    <location>
        <position position="197"/>
    </location>
    <ligand>
        <name>a divalent metal cation</name>
        <dbReference type="ChEBI" id="CHEBI:60240"/>
    </ligand>
</feature>
<comment type="caution">
    <text evidence="14">The sequence shown here is derived from an EMBL/GenBank/DDBJ whole genome shotgun (WGS) entry which is preliminary data.</text>
</comment>
<dbReference type="InterPro" id="IPR023801">
    <property type="entry name" value="His_deacetylse_dom"/>
</dbReference>
<dbReference type="Proteomes" id="UP000319731">
    <property type="component" value="Unassembled WGS sequence"/>
</dbReference>
<dbReference type="Pfam" id="PF00850">
    <property type="entry name" value="Hist_deacetyl"/>
    <property type="match status" value="1"/>
</dbReference>
<name>A0A507C0V1_9FUNG</name>
<keyword evidence="15" id="KW-1185">Reference proteome</keyword>
<dbReference type="EMBL" id="QEAO01000024">
    <property type="protein sequence ID" value="TPX32998.1"/>
    <property type="molecule type" value="Genomic_DNA"/>
</dbReference>
<keyword evidence="12" id="KW-0479">Metal-binding</keyword>
<dbReference type="PRINTS" id="PR01270">
    <property type="entry name" value="HDASUPER"/>
</dbReference>
<dbReference type="PRINTS" id="PR01271">
    <property type="entry name" value="HISDACETLASE"/>
</dbReference>
<evidence type="ECO:0000313" key="14">
    <source>
        <dbReference type="EMBL" id="TPX32998.1"/>
    </source>
</evidence>
<reference evidence="14 15" key="1">
    <citation type="journal article" date="2019" name="Sci. Rep.">
        <title>Comparative genomics of chytrid fungi reveal insights into the obligate biotrophic and pathogenic lifestyle of Synchytrium endobioticum.</title>
        <authorList>
            <person name="van de Vossenberg B.T.L.H."/>
            <person name="Warris S."/>
            <person name="Nguyen H.D.T."/>
            <person name="van Gent-Pelzer M.P.E."/>
            <person name="Joly D.L."/>
            <person name="van de Geest H.C."/>
            <person name="Bonants P.J.M."/>
            <person name="Smith D.S."/>
            <person name="Levesque C.A."/>
            <person name="van der Lee T.A.J."/>
        </authorList>
    </citation>
    <scope>NUCLEOTIDE SEQUENCE [LARGE SCALE GENOMIC DNA]</scope>
    <source>
        <strain evidence="14 15">JEL517</strain>
    </source>
</reference>
<feature type="binding site" evidence="11">
    <location>
        <position position="168"/>
    </location>
    <ligand>
        <name>substrate</name>
    </ligand>
</feature>
<dbReference type="SUPFAM" id="SSF52768">
    <property type="entry name" value="Arginase/deacetylase"/>
    <property type="match status" value="1"/>
</dbReference>
<evidence type="ECO:0000256" key="4">
    <source>
        <dbReference type="ARBA" id="ARBA00022853"/>
    </source>
</evidence>
<dbReference type="InterPro" id="IPR003084">
    <property type="entry name" value="HDAC_I/II"/>
</dbReference>
<dbReference type="GO" id="GO:0141221">
    <property type="term" value="F:histone deacetylase activity, hydrolytic mechanism"/>
    <property type="evidence" value="ECO:0007669"/>
    <property type="project" value="UniProtKB-EC"/>
</dbReference>
<dbReference type="AlphaFoldDB" id="A0A507C0V1"/>
<keyword evidence="6 9" id="KW-0804">Transcription</keyword>
<dbReference type="PIRSF" id="PIRSF037913">
    <property type="entry name" value="His_deacetylse_1"/>
    <property type="match status" value="1"/>
</dbReference>
<comment type="catalytic activity">
    <reaction evidence="9">
        <text>N(6)-acetyl-L-lysyl-[histone] + H2O = L-lysyl-[histone] + acetate</text>
        <dbReference type="Rhea" id="RHEA:58196"/>
        <dbReference type="Rhea" id="RHEA-COMP:9845"/>
        <dbReference type="Rhea" id="RHEA-COMP:11338"/>
        <dbReference type="ChEBI" id="CHEBI:15377"/>
        <dbReference type="ChEBI" id="CHEBI:29969"/>
        <dbReference type="ChEBI" id="CHEBI:30089"/>
        <dbReference type="ChEBI" id="CHEBI:61930"/>
        <dbReference type="EC" id="3.5.1.98"/>
    </reaction>
</comment>
<feature type="binding site" evidence="11">
    <location>
        <position position="323"/>
    </location>
    <ligand>
        <name>substrate</name>
    </ligand>
</feature>
<comment type="similarity">
    <text evidence="8 9">Belongs to the histone deacetylase family. HD Type 1 subfamily.</text>
</comment>
<feature type="binding site" evidence="12">
    <location>
        <position position="284"/>
    </location>
    <ligand>
        <name>a divalent metal cation</name>
        <dbReference type="ChEBI" id="CHEBI:60240"/>
    </ligand>
</feature>
<dbReference type="EC" id="3.5.1.98" evidence="2 9"/>
<evidence type="ECO:0000256" key="9">
    <source>
        <dbReference type="PIRNR" id="PIRNR037913"/>
    </source>
</evidence>
<keyword evidence="4 9" id="KW-0156">Chromatin regulator</keyword>
<gene>
    <name evidence="14" type="ORF">SmJEL517_g03960</name>
</gene>
<dbReference type="PANTHER" id="PTHR10625">
    <property type="entry name" value="HISTONE DEACETYLASE HDAC1-RELATED"/>
    <property type="match status" value="1"/>
</dbReference>
<feature type="binding site" evidence="12">
    <location>
        <position position="195"/>
    </location>
    <ligand>
        <name>a divalent metal cation</name>
        <dbReference type="ChEBI" id="CHEBI:60240"/>
    </ligand>
</feature>
<dbReference type="InterPro" id="IPR037138">
    <property type="entry name" value="His_deacetylse_dom_sf"/>
</dbReference>
<dbReference type="OrthoDB" id="1918432at2759"/>
<dbReference type="GO" id="GO:0046872">
    <property type="term" value="F:metal ion binding"/>
    <property type="evidence" value="ECO:0007669"/>
    <property type="project" value="UniProtKB-KW"/>
</dbReference>
<proteinExistence type="inferred from homology"/>
<keyword evidence="3 9" id="KW-0378">Hydrolase</keyword>
<feature type="binding site" evidence="11">
    <location>
        <position position="118"/>
    </location>
    <ligand>
        <name>substrate</name>
    </ligand>
</feature>
<organism evidence="14 15">
    <name type="scientific">Synchytrium microbalum</name>
    <dbReference type="NCBI Taxonomy" id="1806994"/>
    <lineage>
        <taxon>Eukaryota</taxon>
        <taxon>Fungi</taxon>
        <taxon>Fungi incertae sedis</taxon>
        <taxon>Chytridiomycota</taxon>
        <taxon>Chytridiomycota incertae sedis</taxon>
        <taxon>Chytridiomycetes</taxon>
        <taxon>Synchytriales</taxon>
        <taxon>Synchytriaceae</taxon>
        <taxon>Synchytrium</taxon>
    </lineage>
</organism>
<evidence type="ECO:0000256" key="8">
    <source>
        <dbReference type="ARBA" id="ARBA00061569"/>
    </source>
</evidence>
<sequence length="486" mass="54978">MMQFPPADTTSTSAATSSLTMASHSKDRISYYYSPGVGEYHYGEGHPMKPPRLALTHNLILAYGLTRKMDVFKPRKAEDVEITEFHAEDYVEFLKRVTPDNVNNFQKFLTRFNVGVEDCPVFDGMYDFCRLYSGGSIAAARRLVTEKTDIAINWSGGLHHAKKFEASGFCYINDIVLAILELLRFYPRVLYVDIDVHHGDGVQEAFYQTDRVMTVSLHRYDGLFFPGTGSLDEIGSKAGKNYSINVPLQEHIDDDAYFYVFKHVMQNVMDTYRPSAIVLQCGADSLASDRLGCFNLSIKGHGNCVKFMKGFKVPMMVLGGGGYTIRNVSRCWTYETGILTDTELPNEIPKTTDYYSHYAPDYKLHPPIVDNHANNNNTRQYLDNVRYQIAQYLKYVGGAPSVQMQEIPPGLTGFQEYNDWDRVPDQIEDSRPDVRVDGLSGRATMEQVADANSSRRAREVVEFDEREYYDESGDVDRDGGVDIMGT</sequence>
<protein>
    <recommendedName>
        <fullName evidence="2 9">Histone deacetylase</fullName>
        <ecNumber evidence="2 9">3.5.1.98</ecNumber>
    </recommendedName>
</protein>